<dbReference type="PANTHER" id="PTHR11533">
    <property type="entry name" value="PROTEASE M1 ZINC METALLOPROTEASE"/>
    <property type="match status" value="1"/>
</dbReference>
<dbReference type="SUPFAM" id="SSF55486">
    <property type="entry name" value="Metalloproteases ('zincins'), catalytic domain"/>
    <property type="match status" value="1"/>
</dbReference>
<dbReference type="InterPro" id="IPR027268">
    <property type="entry name" value="Peptidase_M4/M1_CTD_sf"/>
</dbReference>
<evidence type="ECO:0000256" key="8">
    <source>
        <dbReference type="ARBA" id="ARBA00023049"/>
    </source>
</evidence>
<comment type="caution">
    <text evidence="14">The sequence shown here is derived from an EMBL/GenBank/DDBJ whole genome shotgun (WGS) entry which is preliminary data.</text>
</comment>
<dbReference type="RefSeq" id="WP_219748256.1">
    <property type="nucleotide sequence ID" value="NZ_JAHXZN010000002.1"/>
</dbReference>
<keyword evidence="15" id="KW-1185">Reference proteome</keyword>
<dbReference type="SUPFAM" id="SSF63737">
    <property type="entry name" value="Leukotriene A4 hydrolase N-terminal domain"/>
    <property type="match status" value="1"/>
</dbReference>
<organism evidence="14 15">
    <name type="scientific">Sphingomonas citri</name>
    <dbReference type="NCBI Taxonomy" id="2862499"/>
    <lineage>
        <taxon>Bacteria</taxon>
        <taxon>Pseudomonadati</taxon>
        <taxon>Pseudomonadota</taxon>
        <taxon>Alphaproteobacteria</taxon>
        <taxon>Sphingomonadales</taxon>
        <taxon>Sphingomonadaceae</taxon>
        <taxon>Sphingomonas</taxon>
    </lineage>
</organism>
<evidence type="ECO:0000256" key="2">
    <source>
        <dbReference type="ARBA" id="ARBA00010136"/>
    </source>
</evidence>
<proteinExistence type="inferred from homology"/>
<keyword evidence="10" id="KW-0732">Signal</keyword>
<evidence type="ECO:0000256" key="6">
    <source>
        <dbReference type="ARBA" id="ARBA00022801"/>
    </source>
</evidence>
<feature type="domain" description="Aminopeptidase N-like N-terminal" evidence="13">
    <location>
        <begin position="46"/>
        <end position="222"/>
    </location>
</feature>
<evidence type="ECO:0000256" key="7">
    <source>
        <dbReference type="ARBA" id="ARBA00022833"/>
    </source>
</evidence>
<evidence type="ECO:0000256" key="4">
    <source>
        <dbReference type="ARBA" id="ARBA00022670"/>
    </source>
</evidence>
<dbReference type="Gene3D" id="1.25.50.20">
    <property type="match status" value="1"/>
</dbReference>
<reference evidence="14 15" key="1">
    <citation type="submission" date="2021-07" db="EMBL/GenBank/DDBJ databases">
        <title>Sphingomonas sp.</title>
        <authorList>
            <person name="Feng G."/>
            <person name="Li J."/>
            <person name="Pan M."/>
        </authorList>
    </citation>
    <scope>NUCLEOTIDE SEQUENCE [LARGE SCALE GENOMIC DNA]</scope>
    <source>
        <strain evidence="14 15">RRHST34</strain>
    </source>
</reference>
<comment type="cofactor">
    <cofactor evidence="9">
        <name>Zn(2+)</name>
        <dbReference type="ChEBI" id="CHEBI:29105"/>
    </cofactor>
    <text evidence="9">Binds 1 zinc ion per subunit.</text>
</comment>
<dbReference type="Gene3D" id="1.10.390.10">
    <property type="entry name" value="Neutral Protease Domain 2"/>
    <property type="match status" value="1"/>
</dbReference>
<evidence type="ECO:0000259" key="11">
    <source>
        <dbReference type="Pfam" id="PF01433"/>
    </source>
</evidence>
<dbReference type="InterPro" id="IPR045357">
    <property type="entry name" value="Aminopeptidase_N-like_N"/>
</dbReference>
<comment type="similarity">
    <text evidence="2 9">Belongs to the peptidase M1 family.</text>
</comment>
<dbReference type="InterPro" id="IPR014782">
    <property type="entry name" value="Peptidase_M1_dom"/>
</dbReference>
<evidence type="ECO:0000313" key="15">
    <source>
        <dbReference type="Proteomes" id="UP000759103"/>
    </source>
</evidence>
<dbReference type="InterPro" id="IPR050344">
    <property type="entry name" value="Peptidase_M1_aminopeptidases"/>
</dbReference>
<dbReference type="InterPro" id="IPR024571">
    <property type="entry name" value="ERAP1-like_C_dom"/>
</dbReference>
<evidence type="ECO:0000256" key="1">
    <source>
        <dbReference type="ARBA" id="ARBA00000098"/>
    </source>
</evidence>
<keyword evidence="5 9" id="KW-0479">Metal-binding</keyword>
<evidence type="ECO:0000313" key="14">
    <source>
        <dbReference type="EMBL" id="MBW6530805.1"/>
    </source>
</evidence>
<name>A0ABS7BMH2_9SPHN</name>
<evidence type="ECO:0000256" key="3">
    <source>
        <dbReference type="ARBA" id="ARBA00022438"/>
    </source>
</evidence>
<dbReference type="InterPro" id="IPR001930">
    <property type="entry name" value="Peptidase_M1"/>
</dbReference>
<feature type="chain" id="PRO_5047058137" description="Aminopeptidase" evidence="10">
    <location>
        <begin position="20"/>
        <end position="885"/>
    </location>
</feature>
<evidence type="ECO:0000256" key="5">
    <source>
        <dbReference type="ARBA" id="ARBA00022723"/>
    </source>
</evidence>
<dbReference type="EC" id="3.4.11.-" evidence="9"/>
<keyword evidence="4 9" id="KW-0645">Protease</keyword>
<dbReference type="Gene3D" id="2.60.40.1730">
    <property type="entry name" value="tricorn interacting facor f3 domain"/>
    <property type="match status" value="1"/>
</dbReference>
<dbReference type="PANTHER" id="PTHR11533:SF174">
    <property type="entry name" value="PUROMYCIN-SENSITIVE AMINOPEPTIDASE-RELATED"/>
    <property type="match status" value="1"/>
</dbReference>
<gene>
    <name evidence="14" type="ORF">KZ820_08665</name>
</gene>
<dbReference type="InterPro" id="IPR042097">
    <property type="entry name" value="Aminopeptidase_N-like_N_sf"/>
</dbReference>
<dbReference type="EMBL" id="JAHXZN010000002">
    <property type="protein sequence ID" value="MBW6530805.1"/>
    <property type="molecule type" value="Genomic_DNA"/>
</dbReference>
<dbReference type="CDD" id="cd09601">
    <property type="entry name" value="M1_APN-Q_like"/>
    <property type="match status" value="1"/>
</dbReference>
<accession>A0ABS7BMH2</accession>
<feature type="signal peptide" evidence="10">
    <location>
        <begin position="1"/>
        <end position="19"/>
    </location>
</feature>
<keyword evidence="7 9" id="KW-0862">Zinc</keyword>
<feature type="domain" description="Peptidase M1 membrane alanine aminopeptidase" evidence="11">
    <location>
        <begin position="268"/>
        <end position="467"/>
    </location>
</feature>
<keyword evidence="3 9" id="KW-0031">Aminopeptidase</keyword>
<dbReference type="InterPro" id="IPR034016">
    <property type="entry name" value="M1_APN-typ"/>
</dbReference>
<sequence length="885" mass="94527">MRLLLLASTALFLAAPALAQQAPVPAPATATPGPVPLGQLPDTARPTAYRIDLTVRPEQERFTGHAEVDAELRRATPSLYLHGNGLAVATVLARVGGRTVTARYTQVDASGVARLDFATPLPAGRVTLAFDYDAPFMTGAEGLYRAKVGDDWYAWTQMEPIDARRMFPGFDEPGFKTPFTLSVTAASGQKVFANTPETATTPAGAGLTRHVFAPSKPLPTYLVAIAVGPFDVVPGDAPANAVRTTALPYRAIATKGQAERLRLAATEGPKILALHEQYFGIPYPYEKLDQIAGPVMSGAMENAGLVSYNDTLLLLDPDAPASQRRGFGTVVAHELAHQWFGDLVTPKWWTDIWLNESFAEWAGNRVGEIWQPGLGTDVAQLAEAFTAMDTDSRASGRPIRQEITRNDQIASAFDSITYQKGGQVLTMVERYLGAEKFRRGVQFHLNRFRYANAAADDFFESMATGSGDPGIVPVFRSFVTQTGVPVIRIRADGAGRWQLSQQRYRPIGVAAQPAPQTWTVPVCARQGETRSCTLLGSATGTLALRGSGIAVPNADGAGYWRYSLDDAGWAGLLGGADTLPAREAMAAADSLWADFLAGNASFARVIAGARAFAAHRERSATLQLPQAIAEVEQLDLSPAATAGLRRLAGELSLPRLRALGAVSFAPSAYAGEETGQALLRQNLVDYAAQTARDAALRSQLADAAEGALAATPRPVDPSYRELAFAVAVEDRGVAFMNRLRDSLAESGDPLFRSHAVRALGHATSAAEVARALEFTRDPALQSTERLTLMTRLAYQPLGRDALLALFTRDFDGAIAGVPAFARARIPTLFGGYCSADKADAVEALFRPRLAMLGGGALELSQALGAIRQCVALRTAKRAEVEAALR</sequence>
<keyword evidence="6 9" id="KW-0378">Hydrolase</keyword>
<comment type="catalytic activity">
    <reaction evidence="1">
        <text>Release of an N-terminal amino acid, Xaa-|-Yaa- from a peptide, amide or arylamide. Xaa is preferably Ala, but may be most amino acids including Pro (slow action). When a terminal hydrophobic residue is followed by a prolyl residue, the two may be released as an intact Xaa-Pro dipeptide.</text>
        <dbReference type="EC" id="3.4.11.2"/>
    </reaction>
</comment>
<dbReference type="Pfam" id="PF01433">
    <property type="entry name" value="Peptidase_M1"/>
    <property type="match status" value="1"/>
</dbReference>
<dbReference type="Pfam" id="PF11838">
    <property type="entry name" value="ERAP1_C"/>
    <property type="match status" value="1"/>
</dbReference>
<evidence type="ECO:0000259" key="12">
    <source>
        <dbReference type="Pfam" id="PF11838"/>
    </source>
</evidence>
<dbReference type="Proteomes" id="UP000759103">
    <property type="component" value="Unassembled WGS sequence"/>
</dbReference>
<feature type="domain" description="ERAP1-like C-terminal" evidence="12">
    <location>
        <begin position="552"/>
        <end position="867"/>
    </location>
</feature>
<evidence type="ECO:0000256" key="9">
    <source>
        <dbReference type="RuleBase" id="RU364040"/>
    </source>
</evidence>
<dbReference type="Pfam" id="PF17900">
    <property type="entry name" value="Peptidase_M1_N"/>
    <property type="match status" value="1"/>
</dbReference>
<keyword evidence="8 9" id="KW-0482">Metalloprotease</keyword>
<protein>
    <recommendedName>
        <fullName evidence="9">Aminopeptidase</fullName>
        <ecNumber evidence="9">3.4.11.-</ecNumber>
    </recommendedName>
</protein>
<evidence type="ECO:0000259" key="13">
    <source>
        <dbReference type="Pfam" id="PF17900"/>
    </source>
</evidence>
<dbReference type="PRINTS" id="PR00756">
    <property type="entry name" value="ALADIPTASE"/>
</dbReference>
<evidence type="ECO:0000256" key="10">
    <source>
        <dbReference type="SAM" id="SignalP"/>
    </source>
</evidence>